<evidence type="ECO:0000259" key="3">
    <source>
        <dbReference type="Pfam" id="PF10536"/>
    </source>
</evidence>
<proteinExistence type="predicted"/>
<name>A0A7J7M8F0_9MAGN</name>
<feature type="domain" description="Aminotransferase-like plant mobile" evidence="3">
    <location>
        <begin position="41"/>
        <end position="201"/>
    </location>
</feature>
<accession>A0A7J7M8F0</accession>
<dbReference type="AlphaFoldDB" id="A0A7J7M8F0"/>
<sequence>MYLPDSIYPYLKAGGQRISLSLKKIAGFFAGKVGTNSHDSASASFIRLSSRMDQHVSKPWSWGAATLAHLYYSLGVSSRVNAKGLACCTTLLEIFEHFPKLPGIPTGNESGAPEFCTRWCWSKTTSAQTSSVALTIFREALDSYKVEDVIFDPYVVKMEDKHMFEEVASFTGLLCSPEHKGPYYPDRVQRQFNRRQPVPRAPTFVEKSGLHFGDKAGPYNLKYDWEDLFSEEKWRDSITLMRGRKVHNGIPDEVPHNQNEGSGGPDEDSFGTGIGSEGNWKNASRHSKNLANSICEKKLNEKTLECETNKKLLKDLTLECESTKKILEDQRLECESNKKLVEDLHMQLAAKLNKTETLGKINDKLMDEVYVHQIEVPLPLNIVPHLEENVGEAEMWKQKYEELHAKFEEAQRRLSEIDKNGVWRLTLKGAIEGGNFKDPEDLTYEELGRQFTKLLTIAQEGPNGEYEDDIILSGRGEYQEMIDSRLKTIDHKTNLRQSLFNYLIGSNWIYAMLKEMVTQRLGLLRHMRIKTK</sequence>
<dbReference type="PANTHER" id="PTHR46033">
    <property type="entry name" value="PROTEIN MAIN-LIKE 2"/>
    <property type="match status" value="1"/>
</dbReference>
<gene>
    <name evidence="4" type="ORF">GIB67_037367</name>
</gene>
<dbReference type="EMBL" id="JACGCM010001710">
    <property type="protein sequence ID" value="KAF6151159.1"/>
    <property type="molecule type" value="Genomic_DNA"/>
</dbReference>
<evidence type="ECO:0000313" key="4">
    <source>
        <dbReference type="EMBL" id="KAF6151159.1"/>
    </source>
</evidence>
<dbReference type="Proteomes" id="UP000541444">
    <property type="component" value="Unassembled WGS sequence"/>
</dbReference>
<dbReference type="PANTHER" id="PTHR46033:SF8">
    <property type="entry name" value="PROTEIN MAINTENANCE OF MERISTEMS-LIKE"/>
    <property type="match status" value="1"/>
</dbReference>
<evidence type="ECO:0000256" key="2">
    <source>
        <dbReference type="SAM" id="MobiDB-lite"/>
    </source>
</evidence>
<evidence type="ECO:0000256" key="1">
    <source>
        <dbReference type="SAM" id="Coils"/>
    </source>
</evidence>
<comment type="caution">
    <text evidence="4">The sequence shown here is derived from an EMBL/GenBank/DDBJ whole genome shotgun (WGS) entry which is preliminary data.</text>
</comment>
<reference evidence="4 5" key="1">
    <citation type="journal article" date="2020" name="IScience">
        <title>Genome Sequencing of the Endangered Kingdonia uniflora (Circaeasteraceae, Ranunculales) Reveals Potential Mechanisms of Evolutionary Specialization.</title>
        <authorList>
            <person name="Sun Y."/>
            <person name="Deng T."/>
            <person name="Zhang A."/>
            <person name="Moore M.J."/>
            <person name="Landis J.B."/>
            <person name="Lin N."/>
            <person name="Zhang H."/>
            <person name="Zhang X."/>
            <person name="Huang J."/>
            <person name="Zhang X."/>
            <person name="Sun H."/>
            <person name="Wang H."/>
        </authorList>
    </citation>
    <scope>NUCLEOTIDE SEQUENCE [LARGE SCALE GENOMIC DNA]</scope>
    <source>
        <strain evidence="4">TB1705</strain>
        <tissue evidence="4">Leaf</tissue>
    </source>
</reference>
<dbReference type="InterPro" id="IPR019557">
    <property type="entry name" value="AminoTfrase-like_pln_mobile"/>
</dbReference>
<feature type="coiled-coil region" evidence="1">
    <location>
        <begin position="393"/>
        <end position="420"/>
    </location>
</feature>
<organism evidence="4 5">
    <name type="scientific">Kingdonia uniflora</name>
    <dbReference type="NCBI Taxonomy" id="39325"/>
    <lineage>
        <taxon>Eukaryota</taxon>
        <taxon>Viridiplantae</taxon>
        <taxon>Streptophyta</taxon>
        <taxon>Embryophyta</taxon>
        <taxon>Tracheophyta</taxon>
        <taxon>Spermatophyta</taxon>
        <taxon>Magnoliopsida</taxon>
        <taxon>Ranunculales</taxon>
        <taxon>Circaeasteraceae</taxon>
        <taxon>Kingdonia</taxon>
    </lineage>
</organism>
<evidence type="ECO:0000313" key="5">
    <source>
        <dbReference type="Proteomes" id="UP000541444"/>
    </source>
</evidence>
<keyword evidence="1" id="KW-0175">Coiled coil</keyword>
<dbReference type="GO" id="GO:0010073">
    <property type="term" value="P:meristem maintenance"/>
    <property type="evidence" value="ECO:0007669"/>
    <property type="project" value="InterPro"/>
</dbReference>
<dbReference type="Pfam" id="PF10536">
    <property type="entry name" value="PMD"/>
    <property type="match status" value="1"/>
</dbReference>
<feature type="region of interest" description="Disordered" evidence="2">
    <location>
        <begin position="249"/>
        <end position="284"/>
    </location>
</feature>
<dbReference type="InterPro" id="IPR044824">
    <property type="entry name" value="MAIN-like"/>
</dbReference>
<keyword evidence="5" id="KW-1185">Reference proteome</keyword>
<protein>
    <recommendedName>
        <fullName evidence="3">Aminotransferase-like plant mobile domain-containing protein</fullName>
    </recommendedName>
</protein>